<dbReference type="PANTHER" id="PTHR30349:SF77">
    <property type="entry name" value="TYROSINE RECOMBINASE XERC"/>
    <property type="match status" value="1"/>
</dbReference>
<feature type="domain" description="Tyr recombinase" evidence="4">
    <location>
        <begin position="189"/>
        <end position="380"/>
    </location>
</feature>
<dbReference type="CDD" id="cd00397">
    <property type="entry name" value="DNA_BRE_C"/>
    <property type="match status" value="1"/>
</dbReference>
<dbReference type="PANTHER" id="PTHR30349">
    <property type="entry name" value="PHAGE INTEGRASE-RELATED"/>
    <property type="match status" value="1"/>
</dbReference>
<dbReference type="GO" id="GO:0006310">
    <property type="term" value="P:DNA recombination"/>
    <property type="evidence" value="ECO:0007669"/>
    <property type="project" value="UniProtKB-KW"/>
</dbReference>
<proteinExistence type="predicted"/>
<dbReference type="PROSITE" id="PS51898">
    <property type="entry name" value="TYR_RECOMBINASE"/>
    <property type="match status" value="1"/>
</dbReference>
<dbReference type="AlphaFoldDB" id="A0ABD6AHP5"/>
<dbReference type="Gene3D" id="1.10.443.10">
    <property type="entry name" value="Intergrase catalytic core"/>
    <property type="match status" value="1"/>
</dbReference>
<name>A0ABD6AHP5_9EURY</name>
<keyword evidence="6" id="KW-1185">Reference proteome</keyword>
<dbReference type="Proteomes" id="UP001596545">
    <property type="component" value="Unassembled WGS sequence"/>
</dbReference>
<gene>
    <name evidence="5" type="ORF">ACFQMF_03125</name>
</gene>
<evidence type="ECO:0000313" key="5">
    <source>
        <dbReference type="EMBL" id="MFC7323570.1"/>
    </source>
</evidence>
<evidence type="ECO:0000313" key="6">
    <source>
        <dbReference type="Proteomes" id="UP001596545"/>
    </source>
</evidence>
<dbReference type="SUPFAM" id="SSF56349">
    <property type="entry name" value="DNA breaking-rejoining enzymes"/>
    <property type="match status" value="1"/>
</dbReference>
<dbReference type="GO" id="GO:0005737">
    <property type="term" value="C:cytoplasm"/>
    <property type="evidence" value="ECO:0007669"/>
    <property type="project" value="UniProtKB-SubCell"/>
</dbReference>
<keyword evidence="2" id="KW-0229">DNA integration</keyword>
<evidence type="ECO:0000259" key="4">
    <source>
        <dbReference type="PROSITE" id="PS51898"/>
    </source>
</evidence>
<dbReference type="InterPro" id="IPR011010">
    <property type="entry name" value="DNA_brk_join_enz"/>
</dbReference>
<sequence length="383" mass="45188">MQNESDDDLSPFEQRTVEITFPLVPKAASRMLDSKQEFDYRERREEFAKWLLLEGKDTRDIEGYSQATAKRTMYRVSYFERAVWEKKDEYVPVMTIEHANQYIEGLAYSDKSQSHKHHTLHALKRYFKWRHHEFGEPEWEPDRAFTVSNSQKPQDFFKEDERRKLRQTALEYGTIPSYKTVQTDEERRERLKPLVAEYHEKDVDDVGTDDWADIPSWKVTSLVWTSLDAGLRPVEVGNARTGWVDSDNAVLRIPKDESAKNEANWEVSLRRKTAKALNRWIQEREHYPEYDGTDALWLTQKKKPYDSKQLGRLLRKLCDIAGIDTARRDVSWYSIRHSVGTYMTREEDLAATQAQLRHLRPETTMKYDAAPVSDRRDALDRMG</sequence>
<dbReference type="Pfam" id="PF00589">
    <property type="entry name" value="Phage_integrase"/>
    <property type="match status" value="1"/>
</dbReference>
<organism evidence="5 6">
    <name type="scientific">Halorubrum rutilum</name>
    <dbReference type="NCBI Taxonomy" id="1364933"/>
    <lineage>
        <taxon>Archaea</taxon>
        <taxon>Methanobacteriati</taxon>
        <taxon>Methanobacteriota</taxon>
        <taxon>Stenosarchaea group</taxon>
        <taxon>Halobacteria</taxon>
        <taxon>Halobacteriales</taxon>
        <taxon>Haloferacaceae</taxon>
        <taxon>Halorubrum</taxon>
    </lineage>
</organism>
<dbReference type="InterPro" id="IPR013762">
    <property type="entry name" value="Integrase-like_cat_sf"/>
</dbReference>
<dbReference type="RefSeq" id="WP_256407755.1">
    <property type="nucleotide sequence ID" value="NZ_JANHDN010000001.1"/>
</dbReference>
<protein>
    <submittedName>
        <fullName evidence="5">Tyrosine-type recombinase/integrase</fullName>
    </submittedName>
</protein>
<evidence type="ECO:0000256" key="3">
    <source>
        <dbReference type="ARBA" id="ARBA00023172"/>
    </source>
</evidence>
<dbReference type="InterPro" id="IPR050090">
    <property type="entry name" value="Tyrosine_recombinase_XerCD"/>
</dbReference>
<dbReference type="InterPro" id="IPR002104">
    <property type="entry name" value="Integrase_catalytic"/>
</dbReference>
<evidence type="ECO:0000256" key="1">
    <source>
        <dbReference type="ARBA" id="ARBA00004496"/>
    </source>
</evidence>
<comment type="caution">
    <text evidence="5">The sequence shown here is derived from an EMBL/GenBank/DDBJ whole genome shotgun (WGS) entry which is preliminary data.</text>
</comment>
<comment type="subcellular location">
    <subcellularLocation>
        <location evidence="1">Cytoplasm</location>
    </subcellularLocation>
</comment>
<keyword evidence="3" id="KW-0233">DNA recombination</keyword>
<reference evidence="5 6" key="1">
    <citation type="journal article" date="2019" name="Int. J. Syst. Evol. Microbiol.">
        <title>The Global Catalogue of Microorganisms (GCM) 10K type strain sequencing project: providing services to taxonomists for standard genome sequencing and annotation.</title>
        <authorList>
            <consortium name="The Broad Institute Genomics Platform"/>
            <consortium name="The Broad Institute Genome Sequencing Center for Infectious Disease"/>
            <person name="Wu L."/>
            <person name="Ma J."/>
        </authorList>
    </citation>
    <scope>NUCLEOTIDE SEQUENCE [LARGE SCALE GENOMIC DNA]</scope>
    <source>
        <strain evidence="5 6">CGMCC 1.12554</strain>
    </source>
</reference>
<dbReference type="EMBL" id="JBHTBL010000002">
    <property type="protein sequence ID" value="MFC7323570.1"/>
    <property type="molecule type" value="Genomic_DNA"/>
</dbReference>
<accession>A0ABD6AHP5</accession>
<evidence type="ECO:0000256" key="2">
    <source>
        <dbReference type="ARBA" id="ARBA00022908"/>
    </source>
</evidence>
<dbReference type="GO" id="GO:0015074">
    <property type="term" value="P:DNA integration"/>
    <property type="evidence" value="ECO:0007669"/>
    <property type="project" value="UniProtKB-KW"/>
</dbReference>